<evidence type="ECO:0000256" key="3">
    <source>
        <dbReference type="ARBA" id="ARBA00022475"/>
    </source>
</evidence>
<keyword evidence="3" id="KW-0472">Membrane</keyword>
<comment type="similarity">
    <text evidence="1">Belongs to the ABC transporter superfamily.</text>
</comment>
<dbReference type="GO" id="GO:0015658">
    <property type="term" value="F:branched-chain amino acid transmembrane transporter activity"/>
    <property type="evidence" value="ECO:0007669"/>
    <property type="project" value="TreeGrafter"/>
</dbReference>
<evidence type="ECO:0000313" key="9">
    <source>
        <dbReference type="Proteomes" id="UP001336250"/>
    </source>
</evidence>
<dbReference type="InterPro" id="IPR027417">
    <property type="entry name" value="P-loop_NTPase"/>
</dbReference>
<dbReference type="GO" id="GO:0015807">
    <property type="term" value="P:L-amino acid transport"/>
    <property type="evidence" value="ECO:0007669"/>
    <property type="project" value="TreeGrafter"/>
</dbReference>
<dbReference type="GO" id="GO:0016887">
    <property type="term" value="F:ATP hydrolysis activity"/>
    <property type="evidence" value="ECO:0007669"/>
    <property type="project" value="InterPro"/>
</dbReference>
<dbReference type="RefSeq" id="WP_332287456.1">
    <property type="nucleotide sequence ID" value="NZ_JAZIBG010000008.1"/>
</dbReference>
<keyword evidence="9" id="KW-1185">Reference proteome</keyword>
<keyword evidence="6" id="KW-0029">Amino-acid transport</keyword>
<dbReference type="Gene3D" id="3.40.50.300">
    <property type="entry name" value="P-loop containing nucleotide triphosphate hydrolases"/>
    <property type="match status" value="1"/>
</dbReference>
<keyword evidence="4" id="KW-0547">Nucleotide-binding</keyword>
<evidence type="ECO:0000256" key="1">
    <source>
        <dbReference type="ARBA" id="ARBA00005417"/>
    </source>
</evidence>
<organism evidence="8 9">
    <name type="scientific">Aquincola agrisoli</name>
    <dbReference type="NCBI Taxonomy" id="3119538"/>
    <lineage>
        <taxon>Bacteria</taxon>
        <taxon>Pseudomonadati</taxon>
        <taxon>Pseudomonadota</taxon>
        <taxon>Betaproteobacteria</taxon>
        <taxon>Burkholderiales</taxon>
        <taxon>Sphaerotilaceae</taxon>
        <taxon>Aquincola</taxon>
    </lineage>
</organism>
<dbReference type="PROSITE" id="PS50893">
    <property type="entry name" value="ABC_TRANSPORTER_2"/>
    <property type="match status" value="1"/>
</dbReference>
<keyword evidence="5 8" id="KW-0067">ATP-binding</keyword>
<evidence type="ECO:0000313" key="8">
    <source>
        <dbReference type="EMBL" id="MEF7612560.1"/>
    </source>
</evidence>
<dbReference type="SMART" id="SM00382">
    <property type="entry name" value="AAA"/>
    <property type="match status" value="1"/>
</dbReference>
<dbReference type="GO" id="GO:0005524">
    <property type="term" value="F:ATP binding"/>
    <property type="evidence" value="ECO:0007669"/>
    <property type="project" value="UniProtKB-KW"/>
</dbReference>
<keyword evidence="3" id="KW-1003">Cell membrane</keyword>
<keyword evidence="2" id="KW-0813">Transport</keyword>
<dbReference type="PANTHER" id="PTHR43820:SF4">
    <property type="entry name" value="HIGH-AFFINITY BRANCHED-CHAIN AMINO ACID TRANSPORT ATP-BINDING PROTEIN LIVF"/>
    <property type="match status" value="1"/>
</dbReference>
<dbReference type="EMBL" id="JAZIBG010000008">
    <property type="protein sequence ID" value="MEF7612560.1"/>
    <property type="molecule type" value="Genomic_DNA"/>
</dbReference>
<dbReference type="SUPFAM" id="SSF52540">
    <property type="entry name" value="P-loop containing nucleoside triphosphate hydrolases"/>
    <property type="match status" value="1"/>
</dbReference>
<protein>
    <submittedName>
        <fullName evidence="8">ABC transporter ATP-binding protein</fullName>
    </submittedName>
</protein>
<gene>
    <name evidence="8" type="ORF">V4F39_01475</name>
</gene>
<dbReference type="InterPro" id="IPR052156">
    <property type="entry name" value="BCAA_Transport_ATP-bd_LivF"/>
</dbReference>
<dbReference type="Proteomes" id="UP001336250">
    <property type="component" value="Unassembled WGS sequence"/>
</dbReference>
<reference evidence="8 9" key="1">
    <citation type="submission" date="2024-02" db="EMBL/GenBank/DDBJ databases">
        <title>Genome sequence of Aquincola sp. MAHUQ-54.</title>
        <authorList>
            <person name="Huq M.A."/>
        </authorList>
    </citation>
    <scope>NUCLEOTIDE SEQUENCE [LARGE SCALE GENOMIC DNA]</scope>
    <source>
        <strain evidence="8 9">MAHUQ-54</strain>
    </source>
</reference>
<dbReference type="InterPro" id="IPR003593">
    <property type="entry name" value="AAA+_ATPase"/>
</dbReference>
<evidence type="ECO:0000256" key="4">
    <source>
        <dbReference type="ARBA" id="ARBA00022741"/>
    </source>
</evidence>
<name>A0AAW9QBN1_9BURK</name>
<proteinExistence type="inferred from homology"/>
<comment type="caution">
    <text evidence="8">The sequence shown here is derived from an EMBL/GenBank/DDBJ whole genome shotgun (WGS) entry which is preliminary data.</text>
</comment>
<evidence type="ECO:0000256" key="6">
    <source>
        <dbReference type="ARBA" id="ARBA00022970"/>
    </source>
</evidence>
<dbReference type="CDD" id="cd03224">
    <property type="entry name" value="ABC_TM1139_LivF_branched"/>
    <property type="match status" value="1"/>
</dbReference>
<dbReference type="PANTHER" id="PTHR43820">
    <property type="entry name" value="HIGH-AFFINITY BRANCHED-CHAIN AMINO ACID TRANSPORT ATP-BINDING PROTEIN LIVF"/>
    <property type="match status" value="1"/>
</dbReference>
<accession>A0AAW9QBN1</accession>
<evidence type="ECO:0000259" key="7">
    <source>
        <dbReference type="PROSITE" id="PS50893"/>
    </source>
</evidence>
<sequence>MTAQRQRPPEVLLQVSDLHVAYGKAEVVHGLSMQVRAGEFVVVLGRNGAGKSTVMHAISGLVPKRSGTVTFAGQDLSAASPRETVLAGIVQVLEGHRVFQTLSVEDNLLIGTYARAPRGDRSKLDRVYALFPELAERRQQMASRLSGGQQQILAVAQGVIGDPKLLILDEPSGGLAPIVIDRILDVASQLCASGLAILLVEQLVEKALRHAHYGYLVETGRIAAEDFSGALGEGDLLQRVFLGGHAHHGEEATA</sequence>
<evidence type="ECO:0000256" key="5">
    <source>
        <dbReference type="ARBA" id="ARBA00022840"/>
    </source>
</evidence>
<feature type="domain" description="ABC transporter" evidence="7">
    <location>
        <begin position="13"/>
        <end position="244"/>
    </location>
</feature>
<dbReference type="AlphaFoldDB" id="A0AAW9QBN1"/>
<dbReference type="Pfam" id="PF00005">
    <property type="entry name" value="ABC_tran"/>
    <property type="match status" value="1"/>
</dbReference>
<evidence type="ECO:0000256" key="2">
    <source>
        <dbReference type="ARBA" id="ARBA00022448"/>
    </source>
</evidence>
<dbReference type="InterPro" id="IPR003439">
    <property type="entry name" value="ABC_transporter-like_ATP-bd"/>
</dbReference>